<feature type="transmembrane region" description="Helical" evidence="2">
    <location>
        <begin position="44"/>
        <end position="65"/>
    </location>
</feature>
<dbReference type="EMBL" id="SJJR01000021">
    <property type="protein sequence ID" value="TCB92683.1"/>
    <property type="molecule type" value="Genomic_DNA"/>
</dbReference>
<keyword evidence="2" id="KW-0472">Membrane</keyword>
<evidence type="ECO:0000256" key="2">
    <source>
        <dbReference type="SAM" id="Phobius"/>
    </source>
</evidence>
<keyword evidence="2" id="KW-0812">Transmembrane</keyword>
<feature type="region of interest" description="Disordered" evidence="1">
    <location>
        <begin position="1"/>
        <end position="30"/>
    </location>
</feature>
<reference evidence="3 4" key="1">
    <citation type="submission" date="2019-02" db="EMBL/GenBank/DDBJ databases">
        <title>Jishengella sp. nov., isolated from a root of Zingiber montanum.</title>
        <authorList>
            <person name="Kuncharoen N."/>
            <person name="Kudo T."/>
            <person name="Masahiro Y."/>
            <person name="Ohkuma M."/>
            <person name="Tanasupawat S."/>
        </authorList>
    </citation>
    <scope>NUCLEOTIDE SEQUENCE [LARGE SCALE GENOMIC DNA]</scope>
    <source>
        <strain evidence="3 4">PLAI 1-1</strain>
    </source>
</reference>
<dbReference type="RefSeq" id="WP_131307419.1">
    <property type="nucleotide sequence ID" value="NZ_SJJR01000021.1"/>
</dbReference>
<keyword evidence="2" id="KW-1133">Transmembrane helix</keyword>
<comment type="caution">
    <text evidence="3">The sequence shown here is derived from an EMBL/GenBank/DDBJ whole genome shotgun (WGS) entry which is preliminary data.</text>
</comment>
<proteinExistence type="predicted"/>
<dbReference type="AlphaFoldDB" id="A0A4R0G9Q3"/>
<sequence length="66" mass="7136">MLHERPYDGSCPPAYPALHGRPPIPDGERYPVPDPVPLPRRQLAAGWIVAGMVVVVMVAGIVGWLP</sequence>
<evidence type="ECO:0000313" key="4">
    <source>
        <dbReference type="Proteomes" id="UP000292274"/>
    </source>
</evidence>
<organism evidence="3 4">
    <name type="scientific">Micromonospora zingiberis</name>
    <dbReference type="NCBI Taxonomy" id="2053011"/>
    <lineage>
        <taxon>Bacteria</taxon>
        <taxon>Bacillati</taxon>
        <taxon>Actinomycetota</taxon>
        <taxon>Actinomycetes</taxon>
        <taxon>Micromonosporales</taxon>
        <taxon>Micromonosporaceae</taxon>
        <taxon>Micromonospora</taxon>
    </lineage>
</organism>
<dbReference type="Proteomes" id="UP000292274">
    <property type="component" value="Unassembled WGS sequence"/>
</dbReference>
<accession>A0A4R0G9Q3</accession>
<evidence type="ECO:0000256" key="1">
    <source>
        <dbReference type="SAM" id="MobiDB-lite"/>
    </source>
</evidence>
<keyword evidence="4" id="KW-1185">Reference proteome</keyword>
<gene>
    <name evidence="3" type="ORF">E0H26_23800</name>
</gene>
<protein>
    <submittedName>
        <fullName evidence="3">Uncharacterized protein</fullName>
    </submittedName>
</protein>
<name>A0A4R0G9Q3_9ACTN</name>
<evidence type="ECO:0000313" key="3">
    <source>
        <dbReference type="EMBL" id="TCB92683.1"/>
    </source>
</evidence>